<accession>A0A271IWK1</accession>
<dbReference type="GO" id="GO:0005737">
    <property type="term" value="C:cytoplasm"/>
    <property type="evidence" value="ECO:0007669"/>
    <property type="project" value="UniProtKB-UniRule"/>
</dbReference>
<gene>
    <name evidence="7" type="primary">mraZ</name>
    <name evidence="10" type="ORF">BSZ37_03005</name>
</gene>
<evidence type="ECO:0000256" key="6">
    <source>
        <dbReference type="ARBA" id="ARBA00023163"/>
    </source>
</evidence>
<feature type="region of interest" description="Disordered" evidence="8">
    <location>
        <begin position="1"/>
        <end position="20"/>
    </location>
</feature>
<dbReference type="SUPFAM" id="SSF89447">
    <property type="entry name" value="AbrB/MazE/MraZ-like"/>
    <property type="match status" value="1"/>
</dbReference>
<sequence length="150" mass="16732">MAGFKGQAENSIDGKGRMPVPAKMRRALSPDAKETFVATRGIERCVFLYPLNVWEEIEEAVREKNQFVAANRDFVRTIAMWADELTLDGQGRVGLPKNLIDFAGLQTGSKALVIGAFDRIEVWDPDVFQAHLNDQDESYESLAERVMGGI</sequence>
<evidence type="ECO:0000256" key="1">
    <source>
        <dbReference type="ARBA" id="ARBA00013860"/>
    </source>
</evidence>
<evidence type="ECO:0000313" key="11">
    <source>
        <dbReference type="Proteomes" id="UP000216339"/>
    </source>
</evidence>
<evidence type="ECO:0000256" key="3">
    <source>
        <dbReference type="ARBA" id="ARBA00022737"/>
    </source>
</evidence>
<dbReference type="InterPro" id="IPR038619">
    <property type="entry name" value="MraZ_sf"/>
</dbReference>
<comment type="subunit">
    <text evidence="7">Forms oligomers.</text>
</comment>
<feature type="domain" description="SpoVT-AbrB" evidence="9">
    <location>
        <begin position="82"/>
        <end position="127"/>
    </location>
</feature>
<dbReference type="GO" id="GO:0003700">
    <property type="term" value="F:DNA-binding transcription factor activity"/>
    <property type="evidence" value="ECO:0007669"/>
    <property type="project" value="UniProtKB-UniRule"/>
</dbReference>
<evidence type="ECO:0000313" key="10">
    <source>
        <dbReference type="EMBL" id="PAP75487.1"/>
    </source>
</evidence>
<dbReference type="CDD" id="cd16320">
    <property type="entry name" value="MraZ_N"/>
    <property type="match status" value="1"/>
</dbReference>
<dbReference type="InterPro" id="IPR035642">
    <property type="entry name" value="MraZ_N"/>
</dbReference>
<comment type="caution">
    <text evidence="10">The sequence shown here is derived from an EMBL/GenBank/DDBJ whole genome shotgun (WGS) entry which is preliminary data.</text>
</comment>
<dbReference type="PANTHER" id="PTHR34701">
    <property type="entry name" value="TRANSCRIPTIONAL REGULATOR MRAZ"/>
    <property type="match status" value="1"/>
</dbReference>
<dbReference type="Gene3D" id="3.40.1550.20">
    <property type="entry name" value="Transcriptional regulator MraZ domain"/>
    <property type="match status" value="1"/>
</dbReference>
<comment type="subcellular location">
    <subcellularLocation>
        <location evidence="7">Cytoplasm</location>
        <location evidence="7">Nucleoid</location>
    </subcellularLocation>
</comment>
<evidence type="ECO:0000256" key="8">
    <source>
        <dbReference type="SAM" id="MobiDB-lite"/>
    </source>
</evidence>
<protein>
    <recommendedName>
        <fullName evidence="1 7">Transcriptional regulator MraZ</fullName>
    </recommendedName>
</protein>
<dbReference type="PROSITE" id="PS51740">
    <property type="entry name" value="SPOVT_ABRB"/>
    <property type="match status" value="2"/>
</dbReference>
<keyword evidence="3" id="KW-0677">Repeat</keyword>
<dbReference type="CDD" id="cd16321">
    <property type="entry name" value="MraZ_C"/>
    <property type="match status" value="1"/>
</dbReference>
<evidence type="ECO:0000256" key="4">
    <source>
        <dbReference type="ARBA" id="ARBA00023015"/>
    </source>
</evidence>
<keyword evidence="11" id="KW-1185">Reference proteome</keyword>
<organism evidence="10 11">
    <name type="scientific">Rubrivirga marina</name>
    <dbReference type="NCBI Taxonomy" id="1196024"/>
    <lineage>
        <taxon>Bacteria</taxon>
        <taxon>Pseudomonadati</taxon>
        <taxon>Rhodothermota</taxon>
        <taxon>Rhodothermia</taxon>
        <taxon>Rhodothermales</taxon>
        <taxon>Rubricoccaceae</taxon>
        <taxon>Rubrivirga</taxon>
    </lineage>
</organism>
<keyword evidence="5 7" id="KW-0238">DNA-binding</keyword>
<dbReference type="GO" id="GO:0000976">
    <property type="term" value="F:transcription cis-regulatory region binding"/>
    <property type="evidence" value="ECO:0007669"/>
    <property type="project" value="TreeGrafter"/>
</dbReference>
<evidence type="ECO:0000256" key="7">
    <source>
        <dbReference type="HAMAP-Rule" id="MF_01008"/>
    </source>
</evidence>
<keyword evidence="6 7" id="KW-0804">Transcription</keyword>
<dbReference type="HAMAP" id="MF_01008">
    <property type="entry name" value="MraZ"/>
    <property type="match status" value="1"/>
</dbReference>
<dbReference type="OrthoDB" id="9807753at2"/>
<dbReference type="NCBIfam" id="TIGR00242">
    <property type="entry name" value="division/cell wall cluster transcriptional repressor MraZ"/>
    <property type="match status" value="1"/>
</dbReference>
<dbReference type="Pfam" id="PF02381">
    <property type="entry name" value="MraZ"/>
    <property type="match status" value="2"/>
</dbReference>
<proteinExistence type="inferred from homology"/>
<dbReference type="InterPro" id="IPR035644">
    <property type="entry name" value="MraZ_C"/>
</dbReference>
<dbReference type="EMBL" id="MQWD01000001">
    <property type="protein sequence ID" value="PAP75487.1"/>
    <property type="molecule type" value="Genomic_DNA"/>
</dbReference>
<evidence type="ECO:0000256" key="2">
    <source>
        <dbReference type="ARBA" id="ARBA00022490"/>
    </source>
</evidence>
<dbReference type="AlphaFoldDB" id="A0A271IWK1"/>
<dbReference type="InterPro" id="IPR007159">
    <property type="entry name" value="SpoVT-AbrB_dom"/>
</dbReference>
<dbReference type="GO" id="GO:2000143">
    <property type="term" value="P:negative regulation of DNA-templated transcription initiation"/>
    <property type="evidence" value="ECO:0007669"/>
    <property type="project" value="TreeGrafter"/>
</dbReference>
<comment type="similarity">
    <text evidence="7">Belongs to the MraZ family.</text>
</comment>
<evidence type="ECO:0000259" key="9">
    <source>
        <dbReference type="PROSITE" id="PS51740"/>
    </source>
</evidence>
<evidence type="ECO:0000256" key="5">
    <source>
        <dbReference type="ARBA" id="ARBA00023125"/>
    </source>
</evidence>
<reference evidence="10 11" key="1">
    <citation type="submission" date="2016-11" db="EMBL/GenBank/DDBJ databases">
        <title>Study of marine rhodopsin-containing bacteria.</title>
        <authorList>
            <person name="Yoshizawa S."/>
            <person name="Kumagai Y."/>
            <person name="Kogure K."/>
        </authorList>
    </citation>
    <scope>NUCLEOTIDE SEQUENCE [LARGE SCALE GENOMIC DNA]</scope>
    <source>
        <strain evidence="10 11">SAORIC-28</strain>
    </source>
</reference>
<keyword evidence="4 7" id="KW-0805">Transcription regulation</keyword>
<feature type="domain" description="SpoVT-AbrB" evidence="9">
    <location>
        <begin position="7"/>
        <end position="53"/>
    </location>
</feature>
<name>A0A271IWK1_9BACT</name>
<dbReference type="InterPro" id="IPR037914">
    <property type="entry name" value="SpoVT-AbrB_sf"/>
</dbReference>
<dbReference type="PANTHER" id="PTHR34701:SF1">
    <property type="entry name" value="TRANSCRIPTIONAL REGULATOR MRAZ"/>
    <property type="match status" value="1"/>
</dbReference>
<dbReference type="Proteomes" id="UP000216339">
    <property type="component" value="Unassembled WGS sequence"/>
</dbReference>
<dbReference type="InterPro" id="IPR020603">
    <property type="entry name" value="MraZ_dom"/>
</dbReference>
<dbReference type="InterPro" id="IPR003444">
    <property type="entry name" value="MraZ"/>
</dbReference>
<keyword evidence="2 7" id="KW-0963">Cytoplasm</keyword>
<dbReference type="GO" id="GO:0009295">
    <property type="term" value="C:nucleoid"/>
    <property type="evidence" value="ECO:0007669"/>
    <property type="project" value="UniProtKB-SubCell"/>
</dbReference>